<reference evidence="8 9" key="1">
    <citation type="journal article" date="2016" name="Mol. Biol. Evol.">
        <title>Comparative Genomics of Early-Diverging Mushroom-Forming Fungi Provides Insights into the Origins of Lignocellulose Decay Capabilities.</title>
        <authorList>
            <person name="Nagy L.G."/>
            <person name="Riley R."/>
            <person name="Tritt A."/>
            <person name="Adam C."/>
            <person name="Daum C."/>
            <person name="Floudas D."/>
            <person name="Sun H."/>
            <person name="Yadav J.S."/>
            <person name="Pangilinan J."/>
            <person name="Larsson K.H."/>
            <person name="Matsuura K."/>
            <person name="Barry K."/>
            <person name="Labutti K."/>
            <person name="Kuo R."/>
            <person name="Ohm R.A."/>
            <person name="Bhattacharya S.S."/>
            <person name="Shirouzu T."/>
            <person name="Yoshinaga Y."/>
            <person name="Martin F.M."/>
            <person name="Grigoriev I.V."/>
            <person name="Hibbett D.S."/>
        </authorList>
    </citation>
    <scope>NUCLEOTIDE SEQUENCE [LARGE SCALE GENOMIC DNA]</scope>
    <source>
        <strain evidence="8 9">TUFC12733</strain>
    </source>
</reference>
<keyword evidence="4 7" id="KW-0009">Actin-binding</keyword>
<gene>
    <name evidence="8" type="ORF">CALVIDRAFT_375092</name>
</gene>
<dbReference type="STRING" id="1330018.A0A167GQC1"/>
<keyword evidence="9" id="KW-1185">Reference proteome</keyword>
<accession>A0A167GQC1</accession>
<dbReference type="SMART" id="SM00392">
    <property type="entry name" value="PROF"/>
    <property type="match status" value="1"/>
</dbReference>
<evidence type="ECO:0000256" key="5">
    <source>
        <dbReference type="ARBA" id="ARBA00023212"/>
    </source>
</evidence>
<comment type="subcellular location">
    <subcellularLocation>
        <location evidence="1">Cytoplasm</location>
        <location evidence="1">Cytoskeleton</location>
    </subcellularLocation>
</comment>
<dbReference type="FunFam" id="3.30.450.30:FF:000001">
    <property type="entry name" value="Profilin"/>
    <property type="match status" value="1"/>
</dbReference>
<dbReference type="GO" id="GO:0005938">
    <property type="term" value="C:cell cortex"/>
    <property type="evidence" value="ECO:0007669"/>
    <property type="project" value="TreeGrafter"/>
</dbReference>
<dbReference type="InterPro" id="IPR036140">
    <property type="entry name" value="PFN_sf"/>
</dbReference>
<dbReference type="PRINTS" id="PR00392">
    <property type="entry name" value="PROFILIN"/>
</dbReference>
<dbReference type="PANTHER" id="PTHR11604">
    <property type="entry name" value="PROFILIN"/>
    <property type="match status" value="1"/>
</dbReference>
<keyword evidence="5 6" id="KW-0206">Cytoskeleton</keyword>
<proteinExistence type="inferred from homology"/>
<evidence type="ECO:0000256" key="2">
    <source>
        <dbReference type="ARBA" id="ARBA00010058"/>
    </source>
</evidence>
<dbReference type="GO" id="GO:0005856">
    <property type="term" value="C:cytoskeleton"/>
    <property type="evidence" value="ECO:0007669"/>
    <property type="project" value="UniProtKB-SubCell"/>
</dbReference>
<evidence type="ECO:0000256" key="6">
    <source>
        <dbReference type="RuleBase" id="RU003908"/>
    </source>
</evidence>
<evidence type="ECO:0000256" key="1">
    <source>
        <dbReference type="ARBA" id="ARBA00004245"/>
    </source>
</evidence>
<dbReference type="EMBL" id="KV417334">
    <property type="protein sequence ID" value="KZO90799.1"/>
    <property type="molecule type" value="Genomic_DNA"/>
</dbReference>
<dbReference type="InterPro" id="IPR048278">
    <property type="entry name" value="PFN"/>
</dbReference>
<dbReference type="Pfam" id="PF00235">
    <property type="entry name" value="Profilin"/>
    <property type="match status" value="1"/>
</dbReference>
<dbReference type="OrthoDB" id="421374at2759"/>
<dbReference type="Gene3D" id="3.30.450.30">
    <property type="entry name" value="Dynein light chain 2a, cytoplasmic"/>
    <property type="match status" value="1"/>
</dbReference>
<organism evidence="8 9">
    <name type="scientific">Calocera viscosa (strain TUFC12733)</name>
    <dbReference type="NCBI Taxonomy" id="1330018"/>
    <lineage>
        <taxon>Eukaryota</taxon>
        <taxon>Fungi</taxon>
        <taxon>Dikarya</taxon>
        <taxon>Basidiomycota</taxon>
        <taxon>Agaricomycotina</taxon>
        <taxon>Dacrymycetes</taxon>
        <taxon>Dacrymycetales</taxon>
        <taxon>Dacrymycetaceae</taxon>
        <taxon>Calocera</taxon>
    </lineage>
</organism>
<dbReference type="Proteomes" id="UP000076738">
    <property type="component" value="Unassembled WGS sequence"/>
</dbReference>
<comment type="function">
    <text evidence="6">Binds to actin and affects the structure of the cytoskeleton. At high concentrations, profilin prevents the polymerization of actin, whereas it enhances it at low concentrations.</text>
</comment>
<evidence type="ECO:0000313" key="9">
    <source>
        <dbReference type="Proteomes" id="UP000076738"/>
    </source>
</evidence>
<dbReference type="PANTHER" id="PTHR11604:SF0">
    <property type="entry name" value="PROFILIN"/>
    <property type="match status" value="1"/>
</dbReference>
<evidence type="ECO:0000256" key="7">
    <source>
        <dbReference type="RuleBase" id="RU003909"/>
    </source>
</evidence>
<dbReference type="CDD" id="cd00148">
    <property type="entry name" value="PROF"/>
    <property type="match status" value="1"/>
</dbReference>
<dbReference type="GO" id="GO:0003785">
    <property type="term" value="F:actin monomer binding"/>
    <property type="evidence" value="ECO:0007669"/>
    <property type="project" value="TreeGrafter"/>
</dbReference>
<dbReference type="PRINTS" id="PR01640">
    <property type="entry name" value="PROFILINPLNT"/>
</dbReference>
<sequence length="126" mass="13463">MSWQAYVDDHLVGTGKISRAAIIGLAGGVWASSSGYNLSPQEQQAIINVFNNTDTAFANGLRLNNRKFFTVQADDQKFYGKLGAGGSTLVKTTQAVVVAEYDPPTQGGEANLVVEKLGDYLKSVGY</sequence>
<dbReference type="InterPro" id="IPR027310">
    <property type="entry name" value="Profilin_CS"/>
</dbReference>
<dbReference type="SUPFAM" id="SSF55770">
    <property type="entry name" value="Profilin (actin-binding protein)"/>
    <property type="match status" value="1"/>
</dbReference>
<comment type="subunit">
    <text evidence="6">Occurs in many kinds of cells as a complex with monomeric actin in a 1:1 ratio.</text>
</comment>
<dbReference type="PROSITE" id="PS00414">
    <property type="entry name" value="PROFILIN"/>
    <property type="match status" value="1"/>
</dbReference>
<dbReference type="AlphaFoldDB" id="A0A167GQC1"/>
<protein>
    <recommendedName>
        <fullName evidence="7">Profilin</fullName>
    </recommendedName>
</protein>
<dbReference type="InterPro" id="IPR005455">
    <property type="entry name" value="PFN_euk"/>
</dbReference>
<evidence type="ECO:0000313" key="8">
    <source>
        <dbReference type="EMBL" id="KZO90799.1"/>
    </source>
</evidence>
<evidence type="ECO:0000256" key="4">
    <source>
        <dbReference type="ARBA" id="ARBA00023203"/>
    </source>
</evidence>
<evidence type="ECO:0000256" key="3">
    <source>
        <dbReference type="ARBA" id="ARBA00022490"/>
    </source>
</evidence>
<comment type="similarity">
    <text evidence="2 7">Belongs to the profilin family.</text>
</comment>
<keyword evidence="3" id="KW-0963">Cytoplasm</keyword>
<name>A0A167GQC1_CALVF</name>